<reference evidence="6 7" key="1">
    <citation type="submission" date="2015-11" db="EMBL/GenBank/DDBJ databases">
        <title>Expanding the genomic diversity of Burkholderia species for the development of highly accurate diagnostics.</title>
        <authorList>
            <person name="Sahl J."/>
            <person name="Keim P."/>
            <person name="Wagner D."/>
        </authorList>
    </citation>
    <scope>NUCLEOTIDE SEQUENCE [LARGE SCALE GENOMIC DNA]</scope>
    <source>
        <strain evidence="3 6">MSMB1137WGS</strain>
        <strain evidence="2 7">MSMB1585WGS</strain>
        <strain evidence="1 9">MSMB2058</strain>
        <strain evidence="4 8">MSMB2087WGS</strain>
    </source>
</reference>
<dbReference type="AlphaFoldDB" id="A0A103CR01"/>
<dbReference type="RefSeq" id="WP_045565564.1">
    <property type="nucleotide sequence ID" value="NZ_LOVC01000065.1"/>
</dbReference>
<protein>
    <submittedName>
        <fullName evidence="4">Uncharacterized protein</fullName>
    </submittedName>
</protein>
<organism evidence="4 8">
    <name type="scientific">Burkholderia ubonensis</name>
    <dbReference type="NCBI Taxonomy" id="101571"/>
    <lineage>
        <taxon>Bacteria</taxon>
        <taxon>Pseudomonadati</taxon>
        <taxon>Pseudomonadota</taxon>
        <taxon>Betaproteobacteria</taxon>
        <taxon>Burkholderiales</taxon>
        <taxon>Burkholderiaceae</taxon>
        <taxon>Burkholderia</taxon>
        <taxon>Burkholderia cepacia complex</taxon>
    </lineage>
</organism>
<dbReference type="Proteomes" id="UP000056732">
    <property type="component" value="Unassembled WGS sequence"/>
</dbReference>
<dbReference type="EMBL" id="LOZE01000010">
    <property type="protein sequence ID" value="KVM40320.1"/>
    <property type="molecule type" value="Genomic_DNA"/>
</dbReference>
<evidence type="ECO:0000313" key="5">
    <source>
        <dbReference type="EMBL" id="OJA44639.1"/>
    </source>
</evidence>
<evidence type="ECO:0000313" key="3">
    <source>
        <dbReference type="EMBL" id="KVT60157.1"/>
    </source>
</evidence>
<reference evidence="10" key="2">
    <citation type="submission" date="2016-08" db="EMBL/GenBank/DDBJ databases">
        <title>Population biology and virulence potential of Burkholderia ubonensis.</title>
        <authorList>
            <person name="Price E.P."/>
            <person name="Currie B.J."/>
            <person name="Wagner D.M."/>
        </authorList>
    </citation>
    <scope>NUCLEOTIDE SEQUENCE [LARGE SCALE GENOMIC DNA]</scope>
    <source>
        <strain evidence="10">MSMB0103</strain>
    </source>
</reference>
<comment type="caution">
    <text evidence="4">The sequence shown here is derived from an EMBL/GenBank/DDBJ whole genome shotgun (WGS) entry which is preliminary data.</text>
</comment>
<dbReference type="EMBL" id="LPHD01000194">
    <property type="protein sequence ID" value="KWA72688.1"/>
    <property type="molecule type" value="Genomic_DNA"/>
</dbReference>
<dbReference type="Proteomes" id="UP000057910">
    <property type="component" value="Unassembled WGS sequence"/>
</dbReference>
<evidence type="ECO:0000313" key="10">
    <source>
        <dbReference type="Proteomes" id="UP000183667"/>
    </source>
</evidence>
<dbReference type="Proteomes" id="UP000183667">
    <property type="component" value="Unassembled WGS sequence"/>
</dbReference>
<proteinExistence type="predicted"/>
<evidence type="ECO:0000313" key="6">
    <source>
        <dbReference type="Proteomes" id="UP000056732"/>
    </source>
</evidence>
<name>A0A103CR01_9BURK</name>
<reference evidence="5" key="3">
    <citation type="submission" date="2016-08" db="EMBL/GenBank/DDBJ databases">
        <authorList>
            <person name="Price E.P."/>
            <person name="Currie B.J."/>
            <person name="Wagner D.M."/>
        </authorList>
    </citation>
    <scope>NUCLEOTIDE SEQUENCE</scope>
    <source>
        <strain evidence="5">MSMB0103</strain>
    </source>
</reference>
<evidence type="ECO:0000313" key="4">
    <source>
        <dbReference type="EMBL" id="KWA72688.1"/>
    </source>
</evidence>
<evidence type="ECO:0000313" key="2">
    <source>
        <dbReference type="EMBL" id="KVN78157.1"/>
    </source>
</evidence>
<evidence type="ECO:0000313" key="7">
    <source>
        <dbReference type="Proteomes" id="UP000057910"/>
    </source>
</evidence>
<sequence length="94" mass="10268">MTSLAITDLHMQRDIDRKTMSFIRGAGAPWVFGWIQPYAPPAPAFGPVVNLYQTYNTFYANQVLNQIQNIDVTNSAAGANIVVGVGADGRNRLV</sequence>
<dbReference type="EMBL" id="LPDO01000022">
    <property type="protein sequence ID" value="KVT60157.1"/>
    <property type="molecule type" value="Genomic_DNA"/>
</dbReference>
<gene>
    <name evidence="5" type="ORF">BGV66_20610</name>
    <name evidence="1" type="ORF">WJ53_25500</name>
    <name evidence="2" type="ORF">WJ68_23020</name>
    <name evidence="3" type="ORF">WK53_24680</name>
    <name evidence="4" type="ORF">WL29_05615</name>
</gene>
<dbReference type="Proteomes" id="UP000061665">
    <property type="component" value="Unassembled WGS sequence"/>
</dbReference>
<evidence type="ECO:0000313" key="1">
    <source>
        <dbReference type="EMBL" id="KVM40320.1"/>
    </source>
</evidence>
<dbReference type="EMBL" id="LPAD01000093">
    <property type="protein sequence ID" value="KVN78157.1"/>
    <property type="molecule type" value="Genomic_DNA"/>
</dbReference>
<evidence type="ECO:0000313" key="8">
    <source>
        <dbReference type="Proteomes" id="UP000060630"/>
    </source>
</evidence>
<evidence type="ECO:0000313" key="9">
    <source>
        <dbReference type="Proteomes" id="UP000061665"/>
    </source>
</evidence>
<dbReference type="Proteomes" id="UP000060630">
    <property type="component" value="Unassembled WGS sequence"/>
</dbReference>
<dbReference type="EMBL" id="MEAU01000031">
    <property type="protein sequence ID" value="OJA44639.1"/>
    <property type="molecule type" value="Genomic_DNA"/>
</dbReference>
<accession>A0A103CR01</accession>